<feature type="signal peptide" evidence="6">
    <location>
        <begin position="1"/>
        <end position="16"/>
    </location>
</feature>
<comment type="similarity">
    <text evidence="5">Belongs to the peptidase S1 family. CLIP subfamily.</text>
</comment>
<evidence type="ECO:0000256" key="1">
    <source>
        <dbReference type="ARBA" id="ARBA00022670"/>
    </source>
</evidence>
<protein>
    <recommendedName>
        <fullName evidence="7">Peptidase S1 domain-containing protein</fullName>
    </recommendedName>
</protein>
<keyword evidence="4" id="KW-1015">Disulfide bond</keyword>
<feature type="domain" description="Peptidase S1" evidence="7">
    <location>
        <begin position="55"/>
        <end position="269"/>
    </location>
</feature>
<dbReference type="InterPro" id="IPR018114">
    <property type="entry name" value="TRYPSIN_HIS"/>
</dbReference>
<dbReference type="EMBL" id="JBEHCU010012239">
    <property type="protein sequence ID" value="KAL1375755.1"/>
    <property type="molecule type" value="Genomic_DNA"/>
</dbReference>
<dbReference type="Gene3D" id="2.40.10.10">
    <property type="entry name" value="Trypsin-like serine proteases"/>
    <property type="match status" value="2"/>
</dbReference>
<proteinExistence type="inferred from homology"/>
<accession>A0ABD1CH83</accession>
<evidence type="ECO:0000259" key="7">
    <source>
        <dbReference type="PROSITE" id="PS50240"/>
    </source>
</evidence>
<dbReference type="PROSITE" id="PS00134">
    <property type="entry name" value="TRYPSIN_HIS"/>
    <property type="match status" value="1"/>
</dbReference>
<dbReference type="CDD" id="cd00190">
    <property type="entry name" value="Tryp_SPc"/>
    <property type="match status" value="2"/>
</dbReference>
<evidence type="ECO:0000256" key="2">
    <source>
        <dbReference type="ARBA" id="ARBA00022801"/>
    </source>
</evidence>
<reference evidence="8 9" key="1">
    <citation type="submission" date="2024-05" db="EMBL/GenBank/DDBJ databases">
        <title>Culex pipiens pipiens assembly and annotation.</title>
        <authorList>
            <person name="Alout H."/>
            <person name="Durand T."/>
        </authorList>
    </citation>
    <scope>NUCLEOTIDE SEQUENCE [LARGE SCALE GENOMIC DNA]</scope>
    <source>
        <strain evidence="8">HA-2024</strain>
        <tissue evidence="8">Whole body</tissue>
    </source>
</reference>
<dbReference type="InterPro" id="IPR001314">
    <property type="entry name" value="Peptidase_S1A"/>
</dbReference>
<evidence type="ECO:0000256" key="5">
    <source>
        <dbReference type="ARBA" id="ARBA00024195"/>
    </source>
</evidence>
<dbReference type="PANTHER" id="PTHR24250:SF50">
    <property type="entry name" value="PEPTIDASE S1 DOMAIN-CONTAINING PROTEIN"/>
    <property type="match status" value="1"/>
</dbReference>
<keyword evidence="9" id="KW-1185">Reference proteome</keyword>
<dbReference type="InterPro" id="IPR043504">
    <property type="entry name" value="Peptidase_S1_PA_chymotrypsin"/>
</dbReference>
<name>A0ABD1CH83_CULPP</name>
<sequence>MKTLVLLVAVLAVASAEWIEIDWSQVRPIEDFDHYWARLPAELQYLRKLQPERRITNGQEATPGQFPYQIALLSTFGGGTGLCGGSVLTNNFILTAAHCVQNALGGTAIMGAHNRINNEPTQQRIAFGVNGINIHAGYTPTNIRNDIATVRLNSPITFNDRVQPVLMPQAGDNRQFAGVTGTVSGFGRTSDASQATSAVVMFTSNPIMTQADCLASWGGNTNIIQAQNICLSGAGGRSSCNGDSGGPLTVAEGGNTLQVGIVSFGSAAAALSLAAAVPDRRIVNGNEATPGQFPYHALLYTDWTNGMTMACGGAVISANYVMTAAHCLQPSTGGIVILGAHNRLDEAEPSQQRFTFSAQDMTYHPGFTFTHIRNNIGVVRIREGIQLNDRVQPVRLPARSDGRTFAGLMGTVTGFGGTSDENDDMSPVLRYALNPILTNADCLEAADNNVNLIQDQNICQSGANGRGSCNNDSGGPLTVMHEGSSMQVGIVSFGSTVCKDGTPTGYTRVSYFLDWIEENTDVVIDP</sequence>
<comment type="caution">
    <text evidence="8">The sequence shown here is derived from an EMBL/GenBank/DDBJ whole genome shotgun (WGS) entry which is preliminary data.</text>
</comment>
<evidence type="ECO:0000256" key="6">
    <source>
        <dbReference type="SAM" id="SignalP"/>
    </source>
</evidence>
<dbReference type="PROSITE" id="PS50240">
    <property type="entry name" value="TRYPSIN_DOM"/>
    <property type="match status" value="2"/>
</dbReference>
<evidence type="ECO:0000313" key="9">
    <source>
        <dbReference type="Proteomes" id="UP001562425"/>
    </source>
</evidence>
<dbReference type="SMART" id="SM00020">
    <property type="entry name" value="Tryp_SPc"/>
    <property type="match status" value="2"/>
</dbReference>
<keyword evidence="1" id="KW-0645">Protease</keyword>
<organism evidence="8 9">
    <name type="scientific">Culex pipiens pipiens</name>
    <name type="common">Northern house mosquito</name>
    <dbReference type="NCBI Taxonomy" id="38569"/>
    <lineage>
        <taxon>Eukaryota</taxon>
        <taxon>Metazoa</taxon>
        <taxon>Ecdysozoa</taxon>
        <taxon>Arthropoda</taxon>
        <taxon>Hexapoda</taxon>
        <taxon>Insecta</taxon>
        <taxon>Pterygota</taxon>
        <taxon>Neoptera</taxon>
        <taxon>Endopterygota</taxon>
        <taxon>Diptera</taxon>
        <taxon>Nematocera</taxon>
        <taxon>Culicoidea</taxon>
        <taxon>Culicidae</taxon>
        <taxon>Culicinae</taxon>
        <taxon>Culicini</taxon>
        <taxon>Culex</taxon>
        <taxon>Culex</taxon>
    </lineage>
</organism>
<dbReference type="Pfam" id="PF00089">
    <property type="entry name" value="Trypsin"/>
    <property type="match status" value="2"/>
</dbReference>
<feature type="domain" description="Peptidase S1" evidence="7">
    <location>
        <begin position="282"/>
        <end position="521"/>
    </location>
</feature>
<dbReference type="Proteomes" id="UP001562425">
    <property type="component" value="Unassembled WGS sequence"/>
</dbReference>
<evidence type="ECO:0000256" key="3">
    <source>
        <dbReference type="ARBA" id="ARBA00022825"/>
    </source>
</evidence>
<feature type="chain" id="PRO_5044823902" description="Peptidase S1 domain-containing protein" evidence="6">
    <location>
        <begin position="17"/>
        <end position="526"/>
    </location>
</feature>
<keyword evidence="3" id="KW-0720">Serine protease</keyword>
<dbReference type="InterPro" id="IPR001254">
    <property type="entry name" value="Trypsin_dom"/>
</dbReference>
<dbReference type="PRINTS" id="PR00722">
    <property type="entry name" value="CHYMOTRYPSIN"/>
</dbReference>
<dbReference type="InterPro" id="IPR009003">
    <property type="entry name" value="Peptidase_S1_PA"/>
</dbReference>
<dbReference type="GO" id="GO:0006508">
    <property type="term" value="P:proteolysis"/>
    <property type="evidence" value="ECO:0007669"/>
    <property type="project" value="UniProtKB-KW"/>
</dbReference>
<evidence type="ECO:0000313" key="8">
    <source>
        <dbReference type="EMBL" id="KAL1375755.1"/>
    </source>
</evidence>
<dbReference type="AlphaFoldDB" id="A0ABD1CH83"/>
<dbReference type="SUPFAM" id="SSF50494">
    <property type="entry name" value="Trypsin-like serine proteases"/>
    <property type="match status" value="2"/>
</dbReference>
<keyword evidence="6" id="KW-0732">Signal</keyword>
<gene>
    <name evidence="8" type="ORF">pipiens_017310</name>
</gene>
<dbReference type="FunFam" id="2.40.10.10:FF:000034">
    <property type="entry name" value="Eupolytin"/>
    <property type="match status" value="2"/>
</dbReference>
<dbReference type="PANTHER" id="PTHR24250">
    <property type="entry name" value="CHYMOTRYPSIN-RELATED"/>
    <property type="match status" value="1"/>
</dbReference>
<keyword evidence="2" id="KW-0378">Hydrolase</keyword>
<evidence type="ECO:0000256" key="4">
    <source>
        <dbReference type="ARBA" id="ARBA00023157"/>
    </source>
</evidence>
<dbReference type="GO" id="GO:0008236">
    <property type="term" value="F:serine-type peptidase activity"/>
    <property type="evidence" value="ECO:0007669"/>
    <property type="project" value="UniProtKB-KW"/>
</dbReference>